<evidence type="ECO:0000313" key="2">
    <source>
        <dbReference type="Proteomes" id="UP000013243"/>
    </source>
</evidence>
<protein>
    <submittedName>
        <fullName evidence="1">Uncharacterized protein</fullName>
    </submittedName>
</protein>
<dbReference type="OrthoDB" id="7875167at2"/>
<organism evidence="1 2">
    <name type="scientific">Tritonibacter mobilis F1926</name>
    <dbReference type="NCBI Taxonomy" id="1265309"/>
    <lineage>
        <taxon>Bacteria</taxon>
        <taxon>Pseudomonadati</taxon>
        <taxon>Pseudomonadota</taxon>
        <taxon>Alphaproteobacteria</taxon>
        <taxon>Rhodobacterales</taxon>
        <taxon>Paracoccaceae</taxon>
        <taxon>Tritonibacter</taxon>
    </lineage>
</organism>
<gene>
    <name evidence="1" type="ORF">K529_001010</name>
</gene>
<dbReference type="RefSeq" id="WP_005621896.1">
    <property type="nucleotide sequence ID" value="NZ_CP015230.1"/>
</dbReference>
<dbReference type="Proteomes" id="UP000013243">
    <property type="component" value="Chromosome"/>
</dbReference>
<name>A0A1B0ZYH1_9RHOB</name>
<dbReference type="AlphaFoldDB" id="A0A1B0ZYH1"/>
<evidence type="ECO:0000313" key="1">
    <source>
        <dbReference type="EMBL" id="ANP39331.1"/>
    </source>
</evidence>
<reference evidence="1 2" key="1">
    <citation type="journal article" date="2016" name="ISME J.">
        <title>Global occurrence and heterogeneity of the Roseobacter-clade species Ruegeria mobilis.</title>
        <authorList>
            <person name="Sonnenschein E."/>
            <person name="Gram L."/>
        </authorList>
    </citation>
    <scope>NUCLEOTIDE SEQUENCE [LARGE SCALE GENOMIC DNA]</scope>
    <source>
        <strain evidence="1 2">F1926</strain>
    </source>
</reference>
<dbReference type="KEGG" id="rmb:K529_001010"/>
<accession>A0A1B0ZYH1</accession>
<dbReference type="STRING" id="1265309.K529_001010"/>
<dbReference type="EMBL" id="CP015230">
    <property type="protein sequence ID" value="ANP39331.1"/>
    <property type="molecule type" value="Genomic_DNA"/>
</dbReference>
<proteinExistence type="predicted"/>
<dbReference type="GeneID" id="28248368"/>
<sequence>MSCTQEPLSIDSSDPSQVTRISQAPYRYQDATYWTLANGCTYSRGISGRGGWRWFLVGNPMASDRGMVIEGCAYVFDDPPRANG</sequence>